<dbReference type="EMBL" id="JAPCWZ010000004">
    <property type="protein sequence ID" value="KAK8868975.1"/>
    <property type="molecule type" value="Genomic_DNA"/>
</dbReference>
<dbReference type="SUPFAM" id="SSF75304">
    <property type="entry name" value="Amidase signature (AS) enzymes"/>
    <property type="match status" value="1"/>
</dbReference>
<evidence type="ECO:0000256" key="1">
    <source>
        <dbReference type="ARBA" id="ARBA00001311"/>
    </source>
</evidence>
<dbReference type="InterPro" id="IPR023631">
    <property type="entry name" value="Amidase_dom"/>
</dbReference>
<evidence type="ECO:0000313" key="7">
    <source>
        <dbReference type="Proteomes" id="UP001390339"/>
    </source>
</evidence>
<organism evidence="6 7">
    <name type="scientific">Apiospora arundinis</name>
    <dbReference type="NCBI Taxonomy" id="335852"/>
    <lineage>
        <taxon>Eukaryota</taxon>
        <taxon>Fungi</taxon>
        <taxon>Dikarya</taxon>
        <taxon>Ascomycota</taxon>
        <taxon>Pezizomycotina</taxon>
        <taxon>Sordariomycetes</taxon>
        <taxon>Xylariomycetidae</taxon>
        <taxon>Amphisphaeriales</taxon>
        <taxon>Apiosporaceae</taxon>
        <taxon>Apiospora</taxon>
    </lineage>
</organism>
<feature type="domain" description="Amidase" evidence="5">
    <location>
        <begin position="85"/>
        <end position="549"/>
    </location>
</feature>
<comment type="similarity">
    <text evidence="2">Belongs to the amidase family.</text>
</comment>
<comment type="caution">
    <text evidence="6">The sequence shown here is derived from an EMBL/GenBank/DDBJ whole genome shotgun (WGS) entry which is preliminary data.</text>
</comment>
<dbReference type="PROSITE" id="PS00571">
    <property type="entry name" value="AMIDASES"/>
    <property type="match status" value="1"/>
</dbReference>
<dbReference type="PIRSF" id="PIRSF001221">
    <property type="entry name" value="Amidase_fungi"/>
    <property type="match status" value="1"/>
</dbReference>
<dbReference type="Proteomes" id="UP001390339">
    <property type="component" value="Unassembled WGS sequence"/>
</dbReference>
<dbReference type="PANTHER" id="PTHR46072">
    <property type="entry name" value="AMIDASE-RELATED-RELATED"/>
    <property type="match status" value="1"/>
</dbReference>
<evidence type="ECO:0000256" key="3">
    <source>
        <dbReference type="ARBA" id="ARBA00012922"/>
    </source>
</evidence>
<dbReference type="InterPro" id="IPR036928">
    <property type="entry name" value="AS_sf"/>
</dbReference>
<keyword evidence="7" id="KW-1185">Reference proteome</keyword>
<gene>
    <name evidence="6" type="ORF">PGQ11_007553</name>
</gene>
<evidence type="ECO:0000256" key="2">
    <source>
        <dbReference type="ARBA" id="ARBA00009199"/>
    </source>
</evidence>
<keyword evidence="4" id="KW-0378">Hydrolase</keyword>
<sequence length="567" mass="61765">MTKITVPTWKEVVSGRKAQQAQTVRSWAERTLGTAVPRLPDATVTNVVDWPRQSGHLSARQLEITESTPSQLLEKMAAGIWTAQEVLLSFIARTVIAHHLTNPLTDPMFDQGLRRAAELDAHLYDTGRPVGPLHGLPISLKDAMNVQGMPTTLGFVARADAKPKHSDELVVRLGAAGAVFYCKTNIPQSLMSGECHNFLFGRTSTPWNTTLSAGGSSGGEGSLVALGGSPLGIGTDIAGSIRTPANFNGTFGLCPTYGRFPCHDAEQSSAGYLINGVAGPLSRSIDGLEVYTKTLLSLKPWEWDAACERLPWDEAVYQETLRLGLDGKEGLCIGFINNDGVTTPHPPIQRGMREVKAALKDLGVQVVDVNLFDGTEGMWEMMTKMFNSTGGQDFRDTVHRSGEPISDEIELADPEDALSVRELFQHGKKILELRERKLRKWQDTLSVTSTGRPVDLFVLPSGCSVAPPHGSMKYWLYEAISNLLDWTCATIPVGNVTSAKDPKPGAEDDFVPLSSFDRYNWDLYSPETYIDAPVCLQVLGDRFSEEKVLAGLRVVEAALKASQSGKE</sequence>
<dbReference type="InterPro" id="IPR020556">
    <property type="entry name" value="Amidase_CS"/>
</dbReference>
<proteinExistence type="inferred from homology"/>
<protein>
    <recommendedName>
        <fullName evidence="3">amidase</fullName>
        <ecNumber evidence="3">3.5.1.4</ecNumber>
    </recommendedName>
</protein>
<evidence type="ECO:0000256" key="4">
    <source>
        <dbReference type="ARBA" id="ARBA00022801"/>
    </source>
</evidence>
<dbReference type="Gene3D" id="3.90.1300.10">
    <property type="entry name" value="Amidase signature (AS) domain"/>
    <property type="match status" value="1"/>
</dbReference>
<accession>A0ABR2IW04</accession>
<reference evidence="6 7" key="1">
    <citation type="journal article" date="2024" name="IMA Fungus">
        <title>Apiospora arundinis, a panoply of carbohydrate-active enzymes and secondary metabolites.</title>
        <authorList>
            <person name="Sorensen T."/>
            <person name="Petersen C."/>
            <person name="Muurmann A.T."/>
            <person name="Christiansen J.V."/>
            <person name="Brundto M.L."/>
            <person name="Overgaard C.K."/>
            <person name="Boysen A.T."/>
            <person name="Wollenberg R.D."/>
            <person name="Larsen T.O."/>
            <person name="Sorensen J.L."/>
            <person name="Nielsen K.L."/>
            <person name="Sondergaard T.E."/>
        </authorList>
    </citation>
    <scope>NUCLEOTIDE SEQUENCE [LARGE SCALE GENOMIC DNA]</scope>
    <source>
        <strain evidence="6 7">AAU 773</strain>
    </source>
</reference>
<dbReference type="EC" id="3.5.1.4" evidence="3"/>
<evidence type="ECO:0000313" key="6">
    <source>
        <dbReference type="EMBL" id="KAK8868975.1"/>
    </source>
</evidence>
<dbReference type="Pfam" id="PF01425">
    <property type="entry name" value="Amidase"/>
    <property type="match status" value="1"/>
</dbReference>
<comment type="catalytic activity">
    <reaction evidence="1">
        <text>a monocarboxylic acid amide + H2O = a monocarboxylate + NH4(+)</text>
        <dbReference type="Rhea" id="RHEA:12020"/>
        <dbReference type="ChEBI" id="CHEBI:15377"/>
        <dbReference type="ChEBI" id="CHEBI:28938"/>
        <dbReference type="ChEBI" id="CHEBI:35757"/>
        <dbReference type="ChEBI" id="CHEBI:83628"/>
        <dbReference type="EC" id="3.5.1.4"/>
    </reaction>
</comment>
<evidence type="ECO:0000259" key="5">
    <source>
        <dbReference type="Pfam" id="PF01425"/>
    </source>
</evidence>
<name>A0ABR2IW04_9PEZI</name>